<name>A0A9K3EFQ3_HELAN</name>
<dbReference type="Proteomes" id="UP000215914">
    <property type="component" value="Unassembled WGS sequence"/>
</dbReference>
<dbReference type="Gramene" id="mRNA:HanXRQr2_Chr13g0565451">
    <property type="protein sequence ID" value="mRNA:HanXRQr2_Chr13g0565451"/>
    <property type="gene ID" value="HanXRQr2_Chr13g0565451"/>
</dbReference>
<accession>A0A9K3EFQ3</accession>
<evidence type="ECO:0000313" key="1">
    <source>
        <dbReference type="EMBL" id="KAF5771484.1"/>
    </source>
</evidence>
<reference evidence="1" key="1">
    <citation type="journal article" date="2017" name="Nature">
        <title>The sunflower genome provides insights into oil metabolism, flowering and Asterid evolution.</title>
        <authorList>
            <person name="Badouin H."/>
            <person name="Gouzy J."/>
            <person name="Grassa C.J."/>
            <person name="Murat F."/>
            <person name="Staton S.E."/>
            <person name="Cottret L."/>
            <person name="Lelandais-Briere C."/>
            <person name="Owens G.L."/>
            <person name="Carrere S."/>
            <person name="Mayjonade B."/>
            <person name="Legrand L."/>
            <person name="Gill N."/>
            <person name="Kane N.C."/>
            <person name="Bowers J.E."/>
            <person name="Hubner S."/>
            <person name="Bellec A."/>
            <person name="Berard A."/>
            <person name="Berges H."/>
            <person name="Blanchet N."/>
            <person name="Boniface M.C."/>
            <person name="Brunel D."/>
            <person name="Catrice O."/>
            <person name="Chaidir N."/>
            <person name="Claudel C."/>
            <person name="Donnadieu C."/>
            <person name="Faraut T."/>
            <person name="Fievet G."/>
            <person name="Helmstetter N."/>
            <person name="King M."/>
            <person name="Knapp S.J."/>
            <person name="Lai Z."/>
            <person name="Le Paslier M.C."/>
            <person name="Lippi Y."/>
            <person name="Lorenzon L."/>
            <person name="Mandel J.R."/>
            <person name="Marage G."/>
            <person name="Marchand G."/>
            <person name="Marquand E."/>
            <person name="Bret-Mestries E."/>
            <person name="Morien E."/>
            <person name="Nambeesan S."/>
            <person name="Nguyen T."/>
            <person name="Pegot-Espagnet P."/>
            <person name="Pouilly N."/>
            <person name="Raftis F."/>
            <person name="Sallet E."/>
            <person name="Schiex T."/>
            <person name="Thomas J."/>
            <person name="Vandecasteele C."/>
            <person name="Vares D."/>
            <person name="Vear F."/>
            <person name="Vautrin S."/>
            <person name="Crespi M."/>
            <person name="Mangin B."/>
            <person name="Burke J.M."/>
            <person name="Salse J."/>
            <person name="Munos S."/>
            <person name="Vincourt P."/>
            <person name="Rieseberg L.H."/>
            <person name="Langlade N.B."/>
        </authorList>
    </citation>
    <scope>NUCLEOTIDE SEQUENCE</scope>
    <source>
        <tissue evidence="1">Leaves</tissue>
    </source>
</reference>
<organism evidence="1 2">
    <name type="scientific">Helianthus annuus</name>
    <name type="common">Common sunflower</name>
    <dbReference type="NCBI Taxonomy" id="4232"/>
    <lineage>
        <taxon>Eukaryota</taxon>
        <taxon>Viridiplantae</taxon>
        <taxon>Streptophyta</taxon>
        <taxon>Embryophyta</taxon>
        <taxon>Tracheophyta</taxon>
        <taxon>Spermatophyta</taxon>
        <taxon>Magnoliopsida</taxon>
        <taxon>eudicotyledons</taxon>
        <taxon>Gunneridae</taxon>
        <taxon>Pentapetalae</taxon>
        <taxon>asterids</taxon>
        <taxon>campanulids</taxon>
        <taxon>Asterales</taxon>
        <taxon>Asteraceae</taxon>
        <taxon>Asteroideae</taxon>
        <taxon>Heliantheae alliance</taxon>
        <taxon>Heliantheae</taxon>
        <taxon>Helianthus</taxon>
    </lineage>
</organism>
<dbReference type="EMBL" id="MNCJ02000328">
    <property type="protein sequence ID" value="KAF5771484.1"/>
    <property type="molecule type" value="Genomic_DNA"/>
</dbReference>
<dbReference type="AlphaFoldDB" id="A0A9K3EFQ3"/>
<comment type="caution">
    <text evidence="1">The sequence shown here is derived from an EMBL/GenBank/DDBJ whole genome shotgun (WGS) entry which is preliminary data.</text>
</comment>
<reference evidence="1" key="2">
    <citation type="submission" date="2020-06" db="EMBL/GenBank/DDBJ databases">
        <title>Helianthus annuus Genome sequencing and assembly Release 2.</title>
        <authorList>
            <person name="Gouzy J."/>
            <person name="Langlade N."/>
            <person name="Munos S."/>
        </authorList>
    </citation>
    <scope>NUCLEOTIDE SEQUENCE</scope>
    <source>
        <tissue evidence="1">Leaves</tissue>
    </source>
</reference>
<keyword evidence="2" id="KW-1185">Reference proteome</keyword>
<evidence type="ECO:0008006" key="3">
    <source>
        <dbReference type="Google" id="ProtNLM"/>
    </source>
</evidence>
<sequence length="47" mass="4990">MWRWPSSHSETVTTLAAAIGLQDSLGGSTFATTLNLACTMKCMKGDV</sequence>
<proteinExistence type="predicted"/>
<gene>
    <name evidence="1" type="ORF">HanXRQr2_Chr13g0565451</name>
</gene>
<protein>
    <recommendedName>
        <fullName evidence="3">Acid phosphatase/vanadium-dependent haloperoxidase-related protein</fullName>
    </recommendedName>
</protein>
<evidence type="ECO:0000313" key="2">
    <source>
        <dbReference type="Proteomes" id="UP000215914"/>
    </source>
</evidence>